<evidence type="ECO:0000313" key="3">
    <source>
        <dbReference type="EMBL" id="MCZ0962585.1"/>
    </source>
</evidence>
<dbReference type="Gene3D" id="1.20.1270.180">
    <property type="match status" value="1"/>
</dbReference>
<dbReference type="Proteomes" id="UP001149822">
    <property type="component" value="Unassembled WGS sequence"/>
</dbReference>
<name>A0ABT4J7F6_9RHOB</name>
<accession>A0ABT4J7F6</accession>
<evidence type="ECO:0000259" key="2">
    <source>
        <dbReference type="Pfam" id="PF07007"/>
    </source>
</evidence>
<dbReference type="RefSeq" id="WP_268942624.1">
    <property type="nucleotide sequence ID" value="NZ_JAPTYD010000019.1"/>
</dbReference>
<reference evidence="3" key="1">
    <citation type="submission" date="2022-12" db="EMBL/GenBank/DDBJ databases">
        <title>Paracoccus sp. EF6 isolated from a lake water.</title>
        <authorList>
            <person name="Liu H."/>
        </authorList>
    </citation>
    <scope>NUCLEOTIDE SEQUENCE</scope>
    <source>
        <strain evidence="3">EF6</strain>
    </source>
</reference>
<sequence length="169" mass="18381">MPVFAPLRLALVLPAALWLAPPAIAGDSSGLDPALIDQCLDQARTDGARLDCAGAGQESCLAYAEAEHGDVAPVDRQLNCLDAEWQAWEAKLTETYDKLKATEEERGAERAEALVTMERDWITFRDARCAYDRITNGGGTGGALAEPTCKLNETARQVILLMAYQRDRT</sequence>
<protein>
    <submittedName>
        <fullName evidence="3">DUF1311 domain-containing protein</fullName>
    </submittedName>
</protein>
<keyword evidence="1" id="KW-0732">Signal</keyword>
<gene>
    <name evidence="3" type="ORF">OU682_13255</name>
</gene>
<feature type="signal peptide" evidence="1">
    <location>
        <begin position="1"/>
        <end position="25"/>
    </location>
</feature>
<feature type="chain" id="PRO_5045171205" evidence="1">
    <location>
        <begin position="26"/>
        <end position="169"/>
    </location>
</feature>
<comment type="caution">
    <text evidence="3">The sequence shown here is derived from an EMBL/GenBank/DDBJ whole genome shotgun (WGS) entry which is preliminary data.</text>
</comment>
<keyword evidence="4" id="KW-1185">Reference proteome</keyword>
<proteinExistence type="predicted"/>
<feature type="domain" description="Lysozyme inhibitor LprI-like N-terminal" evidence="2">
    <location>
        <begin position="78"/>
        <end position="157"/>
    </location>
</feature>
<dbReference type="Pfam" id="PF07007">
    <property type="entry name" value="LprI"/>
    <property type="match status" value="1"/>
</dbReference>
<dbReference type="InterPro" id="IPR009739">
    <property type="entry name" value="LprI-like_N"/>
</dbReference>
<evidence type="ECO:0000256" key="1">
    <source>
        <dbReference type="SAM" id="SignalP"/>
    </source>
</evidence>
<dbReference type="EMBL" id="JAPTYD010000019">
    <property type="protein sequence ID" value="MCZ0962585.1"/>
    <property type="molecule type" value="Genomic_DNA"/>
</dbReference>
<evidence type="ECO:0000313" key="4">
    <source>
        <dbReference type="Proteomes" id="UP001149822"/>
    </source>
</evidence>
<organism evidence="3 4">
    <name type="scientific">Paracoccus benzoatiresistens</name>
    <dbReference type="NCBI Taxonomy" id="2997341"/>
    <lineage>
        <taxon>Bacteria</taxon>
        <taxon>Pseudomonadati</taxon>
        <taxon>Pseudomonadota</taxon>
        <taxon>Alphaproteobacteria</taxon>
        <taxon>Rhodobacterales</taxon>
        <taxon>Paracoccaceae</taxon>
        <taxon>Paracoccus</taxon>
    </lineage>
</organism>